<dbReference type="EMBL" id="CACTIH010009086">
    <property type="protein sequence ID" value="CAA3023262.1"/>
    <property type="molecule type" value="Genomic_DNA"/>
</dbReference>
<dbReference type="PROSITE" id="PS50076">
    <property type="entry name" value="DNAJ_2"/>
    <property type="match status" value="1"/>
</dbReference>
<name>A0A8S0UVH1_OLEEU</name>
<evidence type="ECO:0000313" key="3">
    <source>
        <dbReference type="Proteomes" id="UP000594638"/>
    </source>
</evidence>
<proteinExistence type="predicted"/>
<sequence length="128" mass="14285">MNTATATATTTSLFFIPKTRSNSVPPFSSSSSCFFAGGSRFKKFPPDSLSSASQFNKKICARRFGSVVVAAADYYSTLGVPKSADSKEIKSAYRRLARQVLNPAWHFGFLFYFSNFFELWHFTLSAFK</sequence>
<dbReference type="OrthoDB" id="1723578at2759"/>
<dbReference type="GO" id="GO:0009535">
    <property type="term" value="C:chloroplast thylakoid membrane"/>
    <property type="evidence" value="ECO:0007669"/>
    <property type="project" value="TreeGrafter"/>
</dbReference>
<dbReference type="Gene3D" id="1.10.287.110">
    <property type="entry name" value="DnaJ domain"/>
    <property type="match status" value="1"/>
</dbReference>
<reference evidence="2 3" key="1">
    <citation type="submission" date="2019-12" db="EMBL/GenBank/DDBJ databases">
        <authorList>
            <person name="Alioto T."/>
            <person name="Alioto T."/>
            <person name="Gomez Garrido J."/>
        </authorList>
    </citation>
    <scope>NUCLEOTIDE SEQUENCE [LARGE SCALE GENOMIC DNA]</scope>
</reference>
<dbReference type="InterPro" id="IPR001623">
    <property type="entry name" value="DnaJ_domain"/>
</dbReference>
<feature type="domain" description="J" evidence="1">
    <location>
        <begin position="73"/>
        <end position="128"/>
    </location>
</feature>
<protein>
    <submittedName>
        <fullName evidence="2">Molecular chaperone (Superfamily)</fullName>
    </submittedName>
</protein>
<dbReference type="Pfam" id="PF00226">
    <property type="entry name" value="DnaJ"/>
    <property type="match status" value="1"/>
</dbReference>
<comment type="caution">
    <text evidence="2">The sequence shown here is derived from an EMBL/GenBank/DDBJ whole genome shotgun (WGS) entry which is preliminary data.</text>
</comment>
<evidence type="ECO:0000313" key="2">
    <source>
        <dbReference type="EMBL" id="CAA3023262.1"/>
    </source>
</evidence>
<dbReference type="Gramene" id="OE9A000281T1">
    <property type="protein sequence ID" value="OE9A000281C1"/>
    <property type="gene ID" value="OE9A000281"/>
</dbReference>
<dbReference type="CDD" id="cd06257">
    <property type="entry name" value="DnaJ"/>
    <property type="match status" value="1"/>
</dbReference>
<gene>
    <name evidence="2" type="ORF">OLEA9_A000281</name>
</gene>
<dbReference type="Proteomes" id="UP000594638">
    <property type="component" value="Unassembled WGS sequence"/>
</dbReference>
<organism evidence="2 3">
    <name type="scientific">Olea europaea subsp. europaea</name>
    <dbReference type="NCBI Taxonomy" id="158383"/>
    <lineage>
        <taxon>Eukaryota</taxon>
        <taxon>Viridiplantae</taxon>
        <taxon>Streptophyta</taxon>
        <taxon>Embryophyta</taxon>
        <taxon>Tracheophyta</taxon>
        <taxon>Spermatophyta</taxon>
        <taxon>Magnoliopsida</taxon>
        <taxon>eudicotyledons</taxon>
        <taxon>Gunneridae</taxon>
        <taxon>Pentapetalae</taxon>
        <taxon>asterids</taxon>
        <taxon>lamiids</taxon>
        <taxon>Lamiales</taxon>
        <taxon>Oleaceae</taxon>
        <taxon>Oleeae</taxon>
        <taxon>Olea</taxon>
    </lineage>
</organism>
<keyword evidence="3" id="KW-1185">Reference proteome</keyword>
<dbReference type="PANTHER" id="PTHR43096:SF22">
    <property type="entry name" value="MOLECULAR CHAPERONE HSP40_DNAJ FAMILY PROTEIN"/>
    <property type="match status" value="1"/>
</dbReference>
<dbReference type="InterPro" id="IPR036869">
    <property type="entry name" value="J_dom_sf"/>
</dbReference>
<evidence type="ECO:0000259" key="1">
    <source>
        <dbReference type="PROSITE" id="PS50076"/>
    </source>
</evidence>
<dbReference type="GO" id="GO:0051082">
    <property type="term" value="F:unfolded protein binding"/>
    <property type="evidence" value="ECO:0007669"/>
    <property type="project" value="TreeGrafter"/>
</dbReference>
<accession>A0A8S0UVH1</accession>
<dbReference type="SUPFAM" id="SSF46565">
    <property type="entry name" value="Chaperone J-domain"/>
    <property type="match status" value="1"/>
</dbReference>
<dbReference type="PANTHER" id="PTHR43096">
    <property type="entry name" value="DNAJ HOMOLOG 1, MITOCHONDRIAL-RELATED"/>
    <property type="match status" value="1"/>
</dbReference>
<dbReference type="AlphaFoldDB" id="A0A8S0UVH1"/>
<dbReference type="GO" id="GO:0042026">
    <property type="term" value="P:protein refolding"/>
    <property type="evidence" value="ECO:0007669"/>
    <property type="project" value="TreeGrafter"/>
</dbReference>